<accession>A0ABQ2FP83</accession>
<organism evidence="1 2">
    <name type="scientific">Deinococcus radiotolerans</name>
    <dbReference type="NCBI Taxonomy" id="1309407"/>
    <lineage>
        <taxon>Bacteria</taxon>
        <taxon>Thermotogati</taxon>
        <taxon>Deinococcota</taxon>
        <taxon>Deinococci</taxon>
        <taxon>Deinococcales</taxon>
        <taxon>Deinococcaceae</taxon>
        <taxon>Deinococcus</taxon>
    </lineage>
</organism>
<name>A0ABQ2FP83_9DEIO</name>
<evidence type="ECO:0000313" key="1">
    <source>
        <dbReference type="EMBL" id="GGL13129.1"/>
    </source>
</evidence>
<protein>
    <submittedName>
        <fullName evidence="1">Uncharacterized protein</fullName>
    </submittedName>
</protein>
<sequence>MARRTAQVKECTADDKVTSDVVLEEPQYNVLPDEPVGSESEARAWPWNPWILQKNARVRVVIDAVACHDTEDWMGADELYMVGNMAVGLPNGKKVDVPWLSGPAFDCNDGQWKHLDLAVFSEVLPAGTEMEGNLALFDEDFGKDWAKVGPDFMSASKAAADAIAAIGGSKGQMIAQGLNAGMQILNAGAKADKDDLLGLTGFPMTSANPNQSSTQWSMMHVQKTSSWKPNRYEHKVYVHIDVTPTYNTPTLN</sequence>
<comment type="caution">
    <text evidence="1">The sequence shown here is derived from an EMBL/GenBank/DDBJ whole genome shotgun (WGS) entry which is preliminary data.</text>
</comment>
<gene>
    <name evidence="1" type="ORF">GCM10010844_34910</name>
</gene>
<keyword evidence="2" id="KW-1185">Reference proteome</keyword>
<reference evidence="2" key="1">
    <citation type="journal article" date="2019" name="Int. J. Syst. Evol. Microbiol.">
        <title>The Global Catalogue of Microorganisms (GCM) 10K type strain sequencing project: providing services to taxonomists for standard genome sequencing and annotation.</title>
        <authorList>
            <consortium name="The Broad Institute Genomics Platform"/>
            <consortium name="The Broad Institute Genome Sequencing Center for Infectious Disease"/>
            <person name="Wu L."/>
            <person name="Ma J."/>
        </authorList>
    </citation>
    <scope>NUCLEOTIDE SEQUENCE [LARGE SCALE GENOMIC DNA]</scope>
    <source>
        <strain evidence="2">JCM 19173</strain>
    </source>
</reference>
<evidence type="ECO:0000313" key="2">
    <source>
        <dbReference type="Proteomes" id="UP000604341"/>
    </source>
</evidence>
<proteinExistence type="predicted"/>
<dbReference type="RefSeq" id="WP_189070257.1">
    <property type="nucleotide sequence ID" value="NZ_BMPE01000015.1"/>
</dbReference>
<dbReference type="Proteomes" id="UP000604341">
    <property type="component" value="Unassembled WGS sequence"/>
</dbReference>
<dbReference type="EMBL" id="BMPE01000015">
    <property type="protein sequence ID" value="GGL13129.1"/>
    <property type="molecule type" value="Genomic_DNA"/>
</dbReference>